<sequence>MNTSLPVSFSAIRALYYFVRICVHATWIFLIFMAILTALKPW</sequence>
<organism evidence="2 3">
    <name type="scientific">Sphingobacterium arenae</name>
    <dbReference type="NCBI Taxonomy" id="1280598"/>
    <lineage>
        <taxon>Bacteria</taxon>
        <taxon>Pseudomonadati</taxon>
        <taxon>Bacteroidota</taxon>
        <taxon>Sphingobacteriia</taxon>
        <taxon>Sphingobacteriales</taxon>
        <taxon>Sphingobacteriaceae</taxon>
        <taxon>Sphingobacterium</taxon>
    </lineage>
</organism>
<protein>
    <submittedName>
        <fullName evidence="2">Uncharacterized protein</fullName>
    </submittedName>
</protein>
<dbReference type="Pfam" id="PF17394">
    <property type="entry name" value="KleE"/>
    <property type="match status" value="1"/>
</dbReference>
<comment type="caution">
    <text evidence="2">The sequence shown here is derived from an EMBL/GenBank/DDBJ whole genome shotgun (WGS) entry which is preliminary data.</text>
</comment>
<proteinExistence type="predicted"/>
<evidence type="ECO:0000313" key="2">
    <source>
        <dbReference type="EMBL" id="MBD1424773.1"/>
    </source>
</evidence>
<dbReference type="EMBL" id="JACNYK010000001">
    <property type="protein sequence ID" value="MBD1424773.1"/>
    <property type="molecule type" value="Genomic_DNA"/>
</dbReference>
<dbReference type="Proteomes" id="UP000606494">
    <property type="component" value="Unassembled WGS sequence"/>
</dbReference>
<keyword evidence="1" id="KW-1133">Transmembrane helix</keyword>
<evidence type="ECO:0000313" key="3">
    <source>
        <dbReference type="Proteomes" id="UP000606494"/>
    </source>
</evidence>
<name>A0ABR7Y0F0_9SPHI</name>
<gene>
    <name evidence="2" type="ORF">H8B17_04180</name>
</gene>
<keyword evidence="3" id="KW-1185">Reference proteome</keyword>
<feature type="transmembrane region" description="Helical" evidence="1">
    <location>
        <begin position="15"/>
        <end position="39"/>
    </location>
</feature>
<evidence type="ECO:0000256" key="1">
    <source>
        <dbReference type="SAM" id="Phobius"/>
    </source>
</evidence>
<keyword evidence="1" id="KW-0472">Membrane</keyword>
<dbReference type="RefSeq" id="WP_190307879.1">
    <property type="nucleotide sequence ID" value="NZ_JACNYK010000001.1"/>
</dbReference>
<keyword evidence="1" id="KW-0812">Transmembrane</keyword>
<dbReference type="InterPro" id="IPR035362">
    <property type="entry name" value="KleE"/>
</dbReference>
<accession>A0ABR7Y0F0</accession>
<reference evidence="2 3" key="1">
    <citation type="submission" date="2020-08" db="EMBL/GenBank/DDBJ databases">
        <title>Sphingobacterium sp. DN00404 isolated from aquaculture water.</title>
        <authorList>
            <person name="Zhang M."/>
        </authorList>
    </citation>
    <scope>NUCLEOTIDE SEQUENCE [LARGE SCALE GENOMIC DNA]</scope>
    <source>
        <strain evidence="2 3">KCTC 32294</strain>
    </source>
</reference>